<dbReference type="EMBL" id="MU155242">
    <property type="protein sequence ID" value="KAF9478125.1"/>
    <property type="molecule type" value="Genomic_DNA"/>
</dbReference>
<feature type="signal peptide" evidence="1">
    <location>
        <begin position="1"/>
        <end position="21"/>
    </location>
</feature>
<gene>
    <name evidence="2" type="ORF">BDN70DRAFT_880388</name>
</gene>
<sequence>MFSFKTAFLTGLAAIAITTNAEIHVVHFVNNCGFGTPTLIQGGTVLSTGGDFISDGPLIAAIAYLQTGTCGSNGENCTLIETSLINPRSPGSGSGSDISLIPPHSFSVASGFWYFNGCEGSGADCTNPDCPTASHHPNDGLLQVVCEENNVNLNITFC</sequence>
<evidence type="ECO:0000313" key="2">
    <source>
        <dbReference type="EMBL" id="KAF9478125.1"/>
    </source>
</evidence>
<keyword evidence="1" id="KW-0732">Signal</keyword>
<feature type="non-terminal residue" evidence="2">
    <location>
        <position position="158"/>
    </location>
</feature>
<accession>A0A9P5Z0M5</accession>
<evidence type="ECO:0000256" key="1">
    <source>
        <dbReference type="SAM" id="SignalP"/>
    </source>
</evidence>
<name>A0A9P5Z0M5_9AGAR</name>
<feature type="chain" id="PRO_5040387502" evidence="1">
    <location>
        <begin position="22"/>
        <end position="158"/>
    </location>
</feature>
<organism evidence="2 3">
    <name type="scientific">Pholiota conissans</name>
    <dbReference type="NCBI Taxonomy" id="109636"/>
    <lineage>
        <taxon>Eukaryota</taxon>
        <taxon>Fungi</taxon>
        <taxon>Dikarya</taxon>
        <taxon>Basidiomycota</taxon>
        <taxon>Agaricomycotina</taxon>
        <taxon>Agaricomycetes</taxon>
        <taxon>Agaricomycetidae</taxon>
        <taxon>Agaricales</taxon>
        <taxon>Agaricineae</taxon>
        <taxon>Strophariaceae</taxon>
        <taxon>Pholiota</taxon>
    </lineage>
</organism>
<dbReference type="OrthoDB" id="3342934at2759"/>
<dbReference type="Proteomes" id="UP000807469">
    <property type="component" value="Unassembled WGS sequence"/>
</dbReference>
<protein>
    <submittedName>
        <fullName evidence="2">Glycopeptide</fullName>
    </submittedName>
</protein>
<proteinExistence type="predicted"/>
<dbReference type="AlphaFoldDB" id="A0A9P5Z0M5"/>
<comment type="caution">
    <text evidence="2">The sequence shown here is derived from an EMBL/GenBank/DDBJ whole genome shotgun (WGS) entry which is preliminary data.</text>
</comment>
<reference evidence="2" key="1">
    <citation type="submission" date="2020-11" db="EMBL/GenBank/DDBJ databases">
        <authorList>
            <consortium name="DOE Joint Genome Institute"/>
            <person name="Ahrendt S."/>
            <person name="Riley R."/>
            <person name="Andreopoulos W."/>
            <person name="Labutti K."/>
            <person name="Pangilinan J."/>
            <person name="Ruiz-Duenas F.J."/>
            <person name="Barrasa J.M."/>
            <person name="Sanchez-Garcia M."/>
            <person name="Camarero S."/>
            <person name="Miyauchi S."/>
            <person name="Serrano A."/>
            <person name="Linde D."/>
            <person name="Babiker R."/>
            <person name="Drula E."/>
            <person name="Ayuso-Fernandez I."/>
            <person name="Pacheco R."/>
            <person name="Padilla G."/>
            <person name="Ferreira P."/>
            <person name="Barriuso J."/>
            <person name="Kellner H."/>
            <person name="Castanera R."/>
            <person name="Alfaro M."/>
            <person name="Ramirez L."/>
            <person name="Pisabarro A.G."/>
            <person name="Kuo A."/>
            <person name="Tritt A."/>
            <person name="Lipzen A."/>
            <person name="He G."/>
            <person name="Yan M."/>
            <person name="Ng V."/>
            <person name="Cullen D."/>
            <person name="Martin F."/>
            <person name="Rosso M.-N."/>
            <person name="Henrissat B."/>
            <person name="Hibbett D."/>
            <person name="Martinez A.T."/>
            <person name="Grigoriev I.V."/>
        </authorList>
    </citation>
    <scope>NUCLEOTIDE SEQUENCE</scope>
    <source>
        <strain evidence="2">CIRM-BRFM 674</strain>
    </source>
</reference>
<keyword evidence="3" id="KW-1185">Reference proteome</keyword>
<evidence type="ECO:0000313" key="3">
    <source>
        <dbReference type="Proteomes" id="UP000807469"/>
    </source>
</evidence>